<evidence type="ECO:0008006" key="5">
    <source>
        <dbReference type="Google" id="ProtNLM"/>
    </source>
</evidence>
<gene>
    <name evidence="3" type="ORF">SAMN05216259_12091</name>
</gene>
<protein>
    <recommendedName>
        <fullName evidence="5">Lipoprotein</fullName>
    </recommendedName>
</protein>
<name>A0A1H0R1L2_9ACTN</name>
<dbReference type="RefSeq" id="WP_093788000.1">
    <property type="nucleotide sequence ID" value="NZ_FNIE01000020.1"/>
</dbReference>
<feature type="compositionally biased region" description="Polar residues" evidence="1">
    <location>
        <begin position="28"/>
        <end position="37"/>
    </location>
</feature>
<reference evidence="3 4" key="1">
    <citation type="submission" date="2016-10" db="EMBL/GenBank/DDBJ databases">
        <authorList>
            <person name="de Groot N.N."/>
        </authorList>
    </citation>
    <scope>NUCLEOTIDE SEQUENCE [LARGE SCALE GENOMIC DNA]</scope>
    <source>
        <strain evidence="3 4">CGMCC 4.2022</strain>
    </source>
</reference>
<evidence type="ECO:0000313" key="3">
    <source>
        <dbReference type="EMBL" id="SDP23377.1"/>
    </source>
</evidence>
<evidence type="ECO:0000256" key="2">
    <source>
        <dbReference type="SAM" id="SignalP"/>
    </source>
</evidence>
<dbReference type="STRING" id="310781.SAMN05216259_12091"/>
<keyword evidence="4" id="KW-1185">Reference proteome</keyword>
<feature type="region of interest" description="Disordered" evidence="1">
    <location>
        <begin position="28"/>
        <end position="59"/>
    </location>
</feature>
<organism evidence="3 4">
    <name type="scientific">Actinacidiphila guanduensis</name>
    <dbReference type="NCBI Taxonomy" id="310781"/>
    <lineage>
        <taxon>Bacteria</taxon>
        <taxon>Bacillati</taxon>
        <taxon>Actinomycetota</taxon>
        <taxon>Actinomycetes</taxon>
        <taxon>Kitasatosporales</taxon>
        <taxon>Streptomycetaceae</taxon>
        <taxon>Actinacidiphila</taxon>
    </lineage>
</organism>
<feature type="compositionally biased region" description="Low complexity" evidence="1">
    <location>
        <begin position="38"/>
        <end position="59"/>
    </location>
</feature>
<dbReference type="Proteomes" id="UP000199341">
    <property type="component" value="Unassembled WGS sequence"/>
</dbReference>
<keyword evidence="2" id="KW-0732">Signal</keyword>
<evidence type="ECO:0000256" key="1">
    <source>
        <dbReference type="SAM" id="MobiDB-lite"/>
    </source>
</evidence>
<proteinExistence type="predicted"/>
<accession>A0A1H0R1L2</accession>
<dbReference type="OrthoDB" id="4323476at2"/>
<feature type="signal peptide" evidence="2">
    <location>
        <begin position="1"/>
        <end position="30"/>
    </location>
</feature>
<feature type="chain" id="PRO_5039728239" description="Lipoprotein" evidence="2">
    <location>
        <begin position="31"/>
        <end position="218"/>
    </location>
</feature>
<evidence type="ECO:0000313" key="4">
    <source>
        <dbReference type="Proteomes" id="UP000199341"/>
    </source>
</evidence>
<dbReference type="EMBL" id="FNIE01000020">
    <property type="protein sequence ID" value="SDP23377.1"/>
    <property type="molecule type" value="Genomic_DNA"/>
</dbReference>
<dbReference type="PROSITE" id="PS51257">
    <property type="entry name" value="PROKAR_LIPOPROTEIN"/>
    <property type="match status" value="1"/>
</dbReference>
<sequence length="218" mass="23346">MSRTTLPTAAAVATTALTAALLLTACSSNSSTNSDKITTSPATPTAATTTSAPPASSAARRPVIALPHGAQNVFEDQQTGDPKKDAVLADNQQWVNSMDEAILKRSSDTSHIAFYSTGQGYESAVSFVDGYLGKKDTWIGTTRFFQRKVTFLKSGEASVVYCSDESKAFIKHSNGKVDNTPTTADSYVLYNTRLAKDKQGVWQTDYVVSQRGAKECQP</sequence>
<dbReference type="AlphaFoldDB" id="A0A1H0R1L2"/>